<organism evidence="2 3">
    <name type="scientific">Desulfacinum infernum DSM 9756</name>
    <dbReference type="NCBI Taxonomy" id="1121391"/>
    <lineage>
        <taxon>Bacteria</taxon>
        <taxon>Pseudomonadati</taxon>
        <taxon>Thermodesulfobacteriota</taxon>
        <taxon>Syntrophobacteria</taxon>
        <taxon>Syntrophobacterales</taxon>
        <taxon>Syntrophobacteraceae</taxon>
        <taxon>Desulfacinum</taxon>
    </lineage>
</organism>
<reference evidence="3" key="1">
    <citation type="submission" date="2016-11" db="EMBL/GenBank/DDBJ databases">
        <authorList>
            <person name="Varghese N."/>
            <person name="Submissions S."/>
        </authorList>
    </citation>
    <scope>NUCLEOTIDE SEQUENCE [LARGE SCALE GENOMIC DNA]</scope>
    <source>
        <strain evidence="3">DSM 9756</strain>
    </source>
</reference>
<evidence type="ECO:0000256" key="1">
    <source>
        <dbReference type="SAM" id="MobiDB-lite"/>
    </source>
</evidence>
<proteinExistence type="predicted"/>
<dbReference type="STRING" id="1121391.SAMN02745206_02558"/>
<accession>A0A1M5E163</accession>
<evidence type="ECO:0000313" key="2">
    <source>
        <dbReference type="EMBL" id="SHF72812.1"/>
    </source>
</evidence>
<keyword evidence="3" id="KW-1185">Reference proteome</keyword>
<evidence type="ECO:0000313" key="3">
    <source>
        <dbReference type="Proteomes" id="UP000184076"/>
    </source>
</evidence>
<gene>
    <name evidence="2" type="ORF">SAMN02745206_02558</name>
</gene>
<dbReference type="Proteomes" id="UP000184076">
    <property type="component" value="Unassembled WGS sequence"/>
</dbReference>
<name>A0A1M5E163_9BACT</name>
<feature type="compositionally biased region" description="Basic and acidic residues" evidence="1">
    <location>
        <begin position="103"/>
        <end position="113"/>
    </location>
</feature>
<protein>
    <submittedName>
        <fullName evidence="2">Uncharacterized protein</fullName>
    </submittedName>
</protein>
<dbReference type="AlphaFoldDB" id="A0A1M5E163"/>
<feature type="region of interest" description="Disordered" evidence="1">
    <location>
        <begin position="160"/>
        <end position="193"/>
    </location>
</feature>
<sequence length="355" mass="38228">MSERVQVVPPGCDGESVGPLQGLTCLEGLPHFPSAVPDASRKADSGSDDMNVIMGRVPVLHGDPWGVGRKIHSGQEVFGHGRPTLGIQAFPGRQRQGAVPDGAGDRRAEPAHDGELCGQFPDSGTAHVAPYDFRCFSGIQGIREDPAEIGSSDDLRFHRRSFSSQSCPKSSIRSRTTCPRRSRTSSDSASRSVDGTFPELIAEASLWKSSTSRPSPIQASRLTAGITLGMGRPMAAWRRYSPRRIPARFRARSSHASSSGDSRTLTQCVLSRDGSLGFGPLRRRCALIMPPPSFLFPRPSALEGLSGEARVTPCSTRSTRVRTCAPSGSETTRTRRALCHKGKSRVEIQEPGNAR</sequence>
<feature type="region of interest" description="Disordered" evidence="1">
    <location>
        <begin position="93"/>
        <end position="113"/>
    </location>
</feature>
<dbReference type="EMBL" id="FQVB01000025">
    <property type="protein sequence ID" value="SHF72812.1"/>
    <property type="molecule type" value="Genomic_DNA"/>
</dbReference>